<gene>
    <name evidence="3" type="ORF">GCM10023323_40420</name>
</gene>
<protein>
    <submittedName>
        <fullName evidence="3">Uncharacterized protein</fullName>
    </submittedName>
</protein>
<evidence type="ECO:0000256" key="2">
    <source>
        <dbReference type="SAM" id="Phobius"/>
    </source>
</evidence>
<dbReference type="EMBL" id="BAABJR010000009">
    <property type="protein sequence ID" value="GAA5210913.1"/>
    <property type="molecule type" value="Genomic_DNA"/>
</dbReference>
<feature type="transmembrane region" description="Helical" evidence="2">
    <location>
        <begin position="41"/>
        <end position="61"/>
    </location>
</feature>
<dbReference type="Proteomes" id="UP001499878">
    <property type="component" value="Unassembled WGS sequence"/>
</dbReference>
<organism evidence="3 4">
    <name type="scientific">Streptomyces thinghirensis</name>
    <dbReference type="NCBI Taxonomy" id="551547"/>
    <lineage>
        <taxon>Bacteria</taxon>
        <taxon>Bacillati</taxon>
        <taxon>Actinomycetota</taxon>
        <taxon>Actinomycetes</taxon>
        <taxon>Kitasatosporales</taxon>
        <taxon>Streptomycetaceae</taxon>
        <taxon>Streptomyces</taxon>
    </lineage>
</organism>
<feature type="region of interest" description="Disordered" evidence="1">
    <location>
        <begin position="1"/>
        <end position="29"/>
    </location>
</feature>
<evidence type="ECO:0000313" key="4">
    <source>
        <dbReference type="Proteomes" id="UP001499878"/>
    </source>
</evidence>
<keyword evidence="4" id="KW-1185">Reference proteome</keyword>
<name>A0ABP9T7Z9_9ACTN</name>
<accession>A0ABP9T7Z9</accession>
<keyword evidence="2" id="KW-1133">Transmembrane helix</keyword>
<sequence>MLGAADPTPRLRRASGPRRRPAPPVPSYDGFREAVGNLRSYGPAMAALLVVVVLVLAYLYLVPFHDKERQTESSSPPAAALTARRPRSGSRT</sequence>
<evidence type="ECO:0000313" key="3">
    <source>
        <dbReference type="EMBL" id="GAA5210913.1"/>
    </source>
</evidence>
<reference evidence="4" key="1">
    <citation type="journal article" date="2019" name="Int. J. Syst. Evol. Microbiol.">
        <title>The Global Catalogue of Microorganisms (GCM) 10K type strain sequencing project: providing services to taxonomists for standard genome sequencing and annotation.</title>
        <authorList>
            <consortium name="The Broad Institute Genomics Platform"/>
            <consortium name="The Broad Institute Genome Sequencing Center for Infectious Disease"/>
            <person name="Wu L."/>
            <person name="Ma J."/>
        </authorList>
    </citation>
    <scope>NUCLEOTIDE SEQUENCE [LARGE SCALE GENOMIC DNA]</scope>
    <source>
        <strain evidence="4">JCM 18306</strain>
    </source>
</reference>
<feature type="compositionally biased region" description="Low complexity" evidence="1">
    <location>
        <begin position="73"/>
        <end position="83"/>
    </location>
</feature>
<proteinExistence type="predicted"/>
<keyword evidence="2" id="KW-0812">Transmembrane</keyword>
<evidence type="ECO:0000256" key="1">
    <source>
        <dbReference type="SAM" id="MobiDB-lite"/>
    </source>
</evidence>
<comment type="caution">
    <text evidence="3">The sequence shown here is derived from an EMBL/GenBank/DDBJ whole genome shotgun (WGS) entry which is preliminary data.</text>
</comment>
<keyword evidence="2" id="KW-0472">Membrane</keyword>
<feature type="region of interest" description="Disordered" evidence="1">
    <location>
        <begin position="67"/>
        <end position="92"/>
    </location>
</feature>
<feature type="compositionally biased region" description="Basic residues" evidence="1">
    <location>
        <begin position="10"/>
        <end position="21"/>
    </location>
</feature>